<dbReference type="InterPro" id="IPR006175">
    <property type="entry name" value="YjgF/YER057c/UK114"/>
</dbReference>
<dbReference type="PANTHER" id="PTHR11803:SF58">
    <property type="entry name" value="PROTEIN HMF1-RELATED"/>
    <property type="match status" value="1"/>
</dbReference>
<dbReference type="Gene3D" id="3.30.1330.40">
    <property type="entry name" value="RutC-like"/>
    <property type="match status" value="1"/>
</dbReference>
<proteinExistence type="inferred from homology"/>
<name>A0AAV2WEZ2_MYCNE</name>
<dbReference type="Proteomes" id="UP000028864">
    <property type="component" value="Unassembled WGS sequence"/>
</dbReference>
<comment type="similarity">
    <text evidence="1">Belongs to the RutC family.</text>
</comment>
<dbReference type="PANTHER" id="PTHR11803">
    <property type="entry name" value="2-IMINOBUTANOATE/2-IMINOPROPANOATE DEAMINASE RIDA"/>
    <property type="match status" value="1"/>
</dbReference>
<organism evidence="2 3">
    <name type="scientific">Mycolicibacterium neoaurum</name>
    <name type="common">Mycobacterium neoaurum</name>
    <dbReference type="NCBI Taxonomy" id="1795"/>
    <lineage>
        <taxon>Bacteria</taxon>
        <taxon>Bacillati</taxon>
        <taxon>Actinomycetota</taxon>
        <taxon>Actinomycetes</taxon>
        <taxon>Mycobacteriales</taxon>
        <taxon>Mycobacteriaceae</taxon>
        <taxon>Mycolicibacterium</taxon>
    </lineage>
</organism>
<evidence type="ECO:0000256" key="1">
    <source>
        <dbReference type="ARBA" id="ARBA00010552"/>
    </source>
</evidence>
<protein>
    <submittedName>
        <fullName evidence="2">Enamine/imine deaminase</fullName>
    </submittedName>
</protein>
<reference evidence="2" key="1">
    <citation type="submission" date="2014-05" db="EMBL/GenBank/DDBJ databases">
        <authorList>
            <person name="Urmite Genomes"/>
        </authorList>
    </citation>
    <scope>NUCLEOTIDE SEQUENCE</scope>
    <source>
        <strain evidence="2">DSM 44074</strain>
    </source>
</reference>
<accession>A0AAV2WEZ2</accession>
<dbReference type="Pfam" id="PF01042">
    <property type="entry name" value="Ribonuc_L-PSP"/>
    <property type="match status" value="1"/>
</dbReference>
<reference evidence="2" key="2">
    <citation type="submission" date="2015-09" db="EMBL/GenBank/DDBJ databases">
        <title>Draft genome sequence of Mycobacterium neoaurum DSM 44074.</title>
        <authorList>
            <person name="Croce O."/>
            <person name="Robert C."/>
            <person name="Raoult D."/>
            <person name="Drancourt M."/>
        </authorList>
    </citation>
    <scope>NUCLEOTIDE SEQUENCE</scope>
    <source>
        <strain evidence="2">DSM 44074</strain>
    </source>
</reference>
<dbReference type="RefSeq" id="WP_030134104.1">
    <property type="nucleotide sequence ID" value="NZ_FMZG01000002.1"/>
</dbReference>
<dbReference type="SUPFAM" id="SSF55298">
    <property type="entry name" value="YjgF-like"/>
    <property type="match status" value="1"/>
</dbReference>
<dbReference type="EMBL" id="LK021337">
    <property type="protein sequence ID" value="CDQ42568.1"/>
    <property type="molecule type" value="Genomic_DNA"/>
</dbReference>
<gene>
    <name evidence="2" type="primary">yabJ</name>
    <name evidence="2" type="ORF">BN1047_00423</name>
</gene>
<dbReference type="CDD" id="cd00448">
    <property type="entry name" value="YjgF_YER057c_UK114_family"/>
    <property type="match status" value="1"/>
</dbReference>
<evidence type="ECO:0000313" key="2">
    <source>
        <dbReference type="EMBL" id="CDQ42568.1"/>
    </source>
</evidence>
<dbReference type="GO" id="GO:0005829">
    <property type="term" value="C:cytosol"/>
    <property type="evidence" value="ECO:0007669"/>
    <property type="project" value="TreeGrafter"/>
</dbReference>
<evidence type="ECO:0000313" key="3">
    <source>
        <dbReference type="Proteomes" id="UP000028864"/>
    </source>
</evidence>
<sequence>MTTVNPAAIAPPMGAFSHVAILPHTSTAAYISGQIGADVTGELVSENCYEQTLQAFANIEAIVSHLDVDPSAIVKLLTLVVGTDGFTEFARARDEVFRRWYPTGRYPAHSAATVSELAAPGLKVEIEAVVALPR</sequence>
<dbReference type="InterPro" id="IPR035959">
    <property type="entry name" value="RutC-like_sf"/>
</dbReference>
<dbReference type="AlphaFoldDB" id="A0AAV2WEZ2"/>
<dbReference type="GO" id="GO:0019239">
    <property type="term" value="F:deaminase activity"/>
    <property type="evidence" value="ECO:0007669"/>
    <property type="project" value="TreeGrafter"/>
</dbReference>